<gene>
    <name evidence="2" type="ORF">QE207_07965</name>
</gene>
<dbReference type="Proteomes" id="UP001177597">
    <property type="component" value="Chromosome"/>
</dbReference>
<proteinExistence type="predicted"/>
<protein>
    <submittedName>
        <fullName evidence="2">AlpA family phage regulatory protein</fullName>
    </submittedName>
</protein>
<dbReference type="Gene3D" id="1.10.238.160">
    <property type="match status" value="1"/>
</dbReference>
<organism evidence="2 3">
    <name type="scientific">Arsenophonus nasoniae</name>
    <name type="common">son-killer infecting Nasonia vitripennis</name>
    <dbReference type="NCBI Taxonomy" id="638"/>
    <lineage>
        <taxon>Bacteria</taxon>
        <taxon>Pseudomonadati</taxon>
        <taxon>Pseudomonadota</taxon>
        <taxon>Gammaproteobacteria</taxon>
        <taxon>Enterobacterales</taxon>
        <taxon>Morganellaceae</taxon>
        <taxon>Arsenophonus</taxon>
    </lineage>
</organism>
<dbReference type="RefSeq" id="WP_280548939.1">
    <property type="nucleotide sequence ID" value="NZ_CP123498.1"/>
</dbReference>
<evidence type="ECO:0000313" key="2">
    <source>
        <dbReference type="EMBL" id="WGL96466.1"/>
    </source>
</evidence>
<evidence type="ECO:0000313" key="3">
    <source>
        <dbReference type="Proteomes" id="UP001177597"/>
    </source>
</evidence>
<dbReference type="Pfam" id="PF05930">
    <property type="entry name" value="Phage_AlpA"/>
    <property type="match status" value="1"/>
</dbReference>
<dbReference type="AlphaFoldDB" id="A0AA95K229"/>
<feature type="region of interest" description="Disordered" evidence="1">
    <location>
        <begin position="68"/>
        <end position="90"/>
    </location>
</feature>
<name>A0AA95K229_9GAMM</name>
<dbReference type="InterPro" id="IPR010260">
    <property type="entry name" value="AlpA"/>
</dbReference>
<dbReference type="EMBL" id="CP123498">
    <property type="protein sequence ID" value="WGL96466.1"/>
    <property type="molecule type" value="Genomic_DNA"/>
</dbReference>
<sequence>MDLTAVITLDDIVSRAEVYAKTGLSRSTIDSLEAKGEFPKRIYLTKRCSVWRREELNLWLTAKAQNPTFSKGKSTIKNANKNNPKHRKKS</sequence>
<reference evidence="2" key="1">
    <citation type="submission" date="2023-04" db="EMBL/GenBank/DDBJ databases">
        <title>Genome dynamics across the evolutionary transition to endosymbiosis.</title>
        <authorList>
            <person name="Siozios S."/>
            <person name="Nadal-Jimenez P."/>
            <person name="Azagi T."/>
            <person name="Sprong H."/>
            <person name="Frost C.L."/>
            <person name="Parratt S.R."/>
            <person name="Taylor G."/>
            <person name="Brettell L."/>
            <person name="Lew K.C."/>
            <person name="Croft L."/>
            <person name="King K.C."/>
            <person name="Brockhurst M.A."/>
            <person name="Hypsa V."/>
            <person name="Novakova E."/>
            <person name="Darby A.C."/>
            <person name="Hurst G.D.D."/>
        </authorList>
    </citation>
    <scope>NUCLEOTIDE SEQUENCE</scope>
    <source>
        <strain evidence="2">AIh</strain>
    </source>
</reference>
<feature type="compositionally biased region" description="Polar residues" evidence="1">
    <location>
        <begin position="68"/>
        <end position="82"/>
    </location>
</feature>
<evidence type="ECO:0000256" key="1">
    <source>
        <dbReference type="SAM" id="MobiDB-lite"/>
    </source>
</evidence>
<accession>A0AA95K229</accession>